<protein>
    <recommendedName>
        <fullName evidence="8">GTD-binding domain-containing protein</fullName>
    </recommendedName>
</protein>
<evidence type="ECO:0000256" key="2">
    <source>
        <dbReference type="ARBA" id="ARBA00022692"/>
    </source>
</evidence>
<keyword evidence="5" id="KW-0175">Coiled coil</keyword>
<evidence type="ECO:0000313" key="9">
    <source>
        <dbReference type="EMBL" id="KAG9446708.1"/>
    </source>
</evidence>
<dbReference type="InterPro" id="IPR007656">
    <property type="entry name" value="GTD-bd"/>
</dbReference>
<accession>A0AAV7ED04</accession>
<dbReference type="PANTHER" id="PTHR31422:SF3">
    <property type="entry name" value="GTD-BINDING DOMAIN-CONTAINING PROTEIN"/>
    <property type="match status" value="1"/>
</dbReference>
<evidence type="ECO:0000256" key="4">
    <source>
        <dbReference type="ARBA" id="ARBA00023136"/>
    </source>
</evidence>
<sequence length="740" mass="81990">MPCDEIHAWTVSTLVGAFVDLALAYVLLCGAAVAFVASKFLDLFGLRLPCPCNGLFGGHAGDDACLQRALVDGPTRRISSVQKGVVTKFPFDSFWASGGRGDLKLLGDGGVDAGGDGRQYDQAEELDQEVSSSSASYARMSHRLSWTASPADFPNGSAVKFRFGVKGRGGVGRGPPSSLRRRRRLAIAHGRFSPISSSDFAIFGEKGKEMCGESSVSVDSGDAESYTGSGVLEETRHLTDNECYGQMKENFGVEASLFEAERLHHAHSLGYHFDKHESNTVRILEHALEEEQCARASLCLELEKERSAAATAADEAMGMIRRLQEEKASIEMEARQYQREIEEKSLYDEEEMNILKEILLRREKEKLALEKEVEMYHQMIQFDEKKEEASMILPDEGKNDLGYALEESGKQAYSSLDAMDDPFFMLQQINESIEKNGTVKDLNLPLETRESYEKQSEGHASQLLDREGPGIEIVDKHHTHSLDDCSLKFQQKGTVSSAESWELHSEQIALSGKMNDKGRTVHVELESQDKVPELRSSTSEANQLEAESGILDVHVIDDDTKPCGVKSGEKDGLLHGSSSSNSFSNHGPSLEAYGAEESGFMRDTLTSNMVKPEANIYRSRSDVLAQDNSQTKALVSALRRNSLSAVDYERLKLQTEVGRLIERLMVVQKGREKLAVSIENKERQRFHELQLLEEIASQLQEIRSLYHPVSAARRVSLPPLSKVGSKKRRCRSVSIHGSTD</sequence>
<dbReference type="GO" id="GO:0016020">
    <property type="term" value="C:membrane"/>
    <property type="evidence" value="ECO:0007669"/>
    <property type="project" value="UniProtKB-SubCell"/>
</dbReference>
<feature type="domain" description="GTD-binding" evidence="8">
    <location>
        <begin position="279"/>
        <end position="377"/>
    </location>
</feature>
<dbReference type="GO" id="GO:0080115">
    <property type="term" value="F:myosin XI tail binding"/>
    <property type="evidence" value="ECO:0007669"/>
    <property type="project" value="UniProtKB-ARBA"/>
</dbReference>
<feature type="coiled-coil region" evidence="5">
    <location>
        <begin position="313"/>
        <end position="343"/>
    </location>
</feature>
<proteinExistence type="predicted"/>
<feature type="compositionally biased region" description="Low complexity" evidence="6">
    <location>
        <begin position="574"/>
        <end position="590"/>
    </location>
</feature>
<comment type="subcellular location">
    <subcellularLocation>
        <location evidence="1">Membrane</location>
    </subcellularLocation>
</comment>
<comment type="caution">
    <text evidence="9">The sequence shown here is derived from an EMBL/GenBank/DDBJ whole genome shotgun (WGS) entry which is preliminary data.</text>
</comment>
<dbReference type="PROSITE" id="PS51775">
    <property type="entry name" value="GTD_BINDING"/>
    <property type="match status" value="1"/>
</dbReference>
<evidence type="ECO:0000256" key="5">
    <source>
        <dbReference type="SAM" id="Coils"/>
    </source>
</evidence>
<dbReference type="EMBL" id="JAINDJ010000005">
    <property type="protein sequence ID" value="KAG9446708.1"/>
    <property type="molecule type" value="Genomic_DNA"/>
</dbReference>
<dbReference type="PANTHER" id="PTHR31422">
    <property type="entry name" value="BNAANNG28530D PROTEIN"/>
    <property type="match status" value="1"/>
</dbReference>
<gene>
    <name evidence="9" type="ORF">H6P81_012836</name>
</gene>
<evidence type="ECO:0000256" key="6">
    <source>
        <dbReference type="SAM" id="MobiDB-lite"/>
    </source>
</evidence>
<evidence type="ECO:0000259" key="8">
    <source>
        <dbReference type="PROSITE" id="PS51775"/>
    </source>
</evidence>
<name>A0AAV7ED04_ARIFI</name>
<dbReference type="Proteomes" id="UP000825729">
    <property type="component" value="Unassembled WGS sequence"/>
</dbReference>
<feature type="region of interest" description="Disordered" evidence="6">
    <location>
        <begin position="562"/>
        <end position="590"/>
    </location>
</feature>
<reference evidence="9 10" key="1">
    <citation type="submission" date="2021-07" db="EMBL/GenBank/DDBJ databases">
        <title>The Aristolochia fimbriata genome: insights into angiosperm evolution, floral development and chemical biosynthesis.</title>
        <authorList>
            <person name="Jiao Y."/>
        </authorList>
    </citation>
    <scope>NUCLEOTIDE SEQUENCE [LARGE SCALE GENOMIC DNA]</scope>
    <source>
        <strain evidence="9">IBCAS-2021</strain>
        <tissue evidence="9">Leaf</tissue>
    </source>
</reference>
<keyword evidence="10" id="KW-1185">Reference proteome</keyword>
<keyword evidence="2 7" id="KW-0812">Transmembrane</keyword>
<dbReference type="AlphaFoldDB" id="A0AAV7ED04"/>
<evidence type="ECO:0000313" key="10">
    <source>
        <dbReference type="Proteomes" id="UP000825729"/>
    </source>
</evidence>
<evidence type="ECO:0000256" key="7">
    <source>
        <dbReference type="SAM" id="Phobius"/>
    </source>
</evidence>
<feature type="region of interest" description="Disordered" evidence="6">
    <location>
        <begin position="525"/>
        <end position="546"/>
    </location>
</feature>
<evidence type="ECO:0000256" key="3">
    <source>
        <dbReference type="ARBA" id="ARBA00022989"/>
    </source>
</evidence>
<organism evidence="9 10">
    <name type="scientific">Aristolochia fimbriata</name>
    <name type="common">White veined hardy Dutchman's pipe vine</name>
    <dbReference type="NCBI Taxonomy" id="158543"/>
    <lineage>
        <taxon>Eukaryota</taxon>
        <taxon>Viridiplantae</taxon>
        <taxon>Streptophyta</taxon>
        <taxon>Embryophyta</taxon>
        <taxon>Tracheophyta</taxon>
        <taxon>Spermatophyta</taxon>
        <taxon>Magnoliopsida</taxon>
        <taxon>Magnoliidae</taxon>
        <taxon>Piperales</taxon>
        <taxon>Aristolochiaceae</taxon>
        <taxon>Aristolochia</taxon>
    </lineage>
</organism>
<keyword evidence="4 7" id="KW-0472">Membrane</keyword>
<feature type="transmembrane region" description="Helical" evidence="7">
    <location>
        <begin position="6"/>
        <end position="37"/>
    </location>
</feature>
<evidence type="ECO:0000256" key="1">
    <source>
        <dbReference type="ARBA" id="ARBA00004370"/>
    </source>
</evidence>
<keyword evidence="3 7" id="KW-1133">Transmembrane helix</keyword>
<dbReference type="Pfam" id="PF04576">
    <property type="entry name" value="Zein-binding"/>
    <property type="match status" value="1"/>
</dbReference>
<feature type="compositionally biased region" description="Basic and acidic residues" evidence="6">
    <location>
        <begin position="562"/>
        <end position="573"/>
    </location>
</feature>